<evidence type="ECO:0000256" key="1">
    <source>
        <dbReference type="ARBA" id="ARBA00004418"/>
    </source>
</evidence>
<dbReference type="SUPFAM" id="SSF53850">
    <property type="entry name" value="Periplasmic binding protein-like II"/>
    <property type="match status" value="1"/>
</dbReference>
<dbReference type="PANTHER" id="PTHR30290:SF9">
    <property type="entry name" value="OLIGOPEPTIDE-BINDING PROTEIN APPA"/>
    <property type="match status" value="1"/>
</dbReference>
<comment type="similarity">
    <text evidence="2">Belongs to the bacterial solute-binding protein 5 family.</text>
</comment>
<dbReference type="GO" id="GO:0015833">
    <property type="term" value="P:peptide transport"/>
    <property type="evidence" value="ECO:0007669"/>
    <property type="project" value="TreeGrafter"/>
</dbReference>
<dbReference type="PROSITE" id="PS51318">
    <property type="entry name" value="TAT"/>
    <property type="match status" value="1"/>
</dbReference>
<evidence type="ECO:0000256" key="2">
    <source>
        <dbReference type="ARBA" id="ARBA00005695"/>
    </source>
</evidence>
<dbReference type="EMBL" id="CCMZ01000057">
    <property type="protein sequence ID" value="CDX27250.1"/>
    <property type="molecule type" value="Genomic_DNA"/>
</dbReference>
<protein>
    <submittedName>
        <fullName evidence="6">Family 5 extracellular solute-binding protein</fullName>
    </submittedName>
</protein>
<keyword evidence="3" id="KW-0813">Transport</keyword>
<gene>
    <name evidence="6" type="ORF">MPL3356_600003</name>
</gene>
<dbReference type="AlphaFoldDB" id="A0A090EB72"/>
<evidence type="ECO:0000256" key="4">
    <source>
        <dbReference type="ARBA" id="ARBA00022729"/>
    </source>
</evidence>
<organism evidence="6 7">
    <name type="scientific">Mesorhizobium plurifarium</name>
    <dbReference type="NCBI Taxonomy" id="69974"/>
    <lineage>
        <taxon>Bacteria</taxon>
        <taxon>Pseudomonadati</taxon>
        <taxon>Pseudomonadota</taxon>
        <taxon>Alphaproteobacteria</taxon>
        <taxon>Hyphomicrobiales</taxon>
        <taxon>Phyllobacteriaceae</taxon>
        <taxon>Mesorhizobium</taxon>
    </lineage>
</organism>
<sequence length="550" mass="61719">MGFFNRLGKSMPKIIDRLAEETRAGGMDRREFLALASIFGASTAVAYSMIGVIPAAHAEEIGKKGGTLRIAMPVYGAKDPRVSDYPEIGNIYRQFLDPMVKYTNKFTFEPWLLDHWEAKDDATEYVLHVRKGVKWNNGDDFTADDVMFNLRRWCEKDVPGNSMAARLAALIDEKTGKAKEGAITKVDDHTIKLTLSKPDVTVIAGFADYPALVVHRDFEKNGSNLVTHPVGTGPFELATWEVGQKAVLKRRTNGTWWGGEPYLDEVQFIDYGTDTSLLQSAFESKEIDANYQTFANNVDACDALGLAKSEAKTATTIVCRTKVTAKPYDDQRVRNALQLAVDNGTILQIGYNGRGTVAANYHVAPIHPEYYPLPEKKRDVQAAKQLMTEAGQMEFEHEIFGPDVDWLKDSADAIAQQLREAGFKVKRTVLPSSTFYNDWMKYPLSATNWNMRPLAVQVLALAYRSGAEWNESSWSNPEFDKLLDQALTVPDPEKRKPLMKDIETLLQDSGVLIQPYWLSVFHHSTKQVKGYDMHPTFDVDLAKVWLDQTG</sequence>
<dbReference type="InterPro" id="IPR006311">
    <property type="entry name" value="TAT_signal"/>
</dbReference>
<name>A0A090EB72_MESPL</name>
<keyword evidence="4" id="KW-0732">Signal</keyword>
<accession>A0A090EB72</accession>
<dbReference type="PIRSF" id="PIRSF002741">
    <property type="entry name" value="MppA"/>
    <property type="match status" value="1"/>
</dbReference>
<feature type="domain" description="Solute-binding protein family 5" evidence="5">
    <location>
        <begin position="108"/>
        <end position="458"/>
    </location>
</feature>
<dbReference type="InterPro" id="IPR000914">
    <property type="entry name" value="SBP_5_dom"/>
</dbReference>
<dbReference type="Pfam" id="PF00496">
    <property type="entry name" value="SBP_bac_5"/>
    <property type="match status" value="1"/>
</dbReference>
<dbReference type="GO" id="GO:1904680">
    <property type="term" value="F:peptide transmembrane transporter activity"/>
    <property type="evidence" value="ECO:0007669"/>
    <property type="project" value="TreeGrafter"/>
</dbReference>
<evidence type="ECO:0000259" key="5">
    <source>
        <dbReference type="Pfam" id="PF00496"/>
    </source>
</evidence>
<evidence type="ECO:0000313" key="6">
    <source>
        <dbReference type="EMBL" id="CDX27250.1"/>
    </source>
</evidence>
<dbReference type="InterPro" id="IPR039424">
    <property type="entry name" value="SBP_5"/>
</dbReference>
<dbReference type="InterPro" id="IPR030678">
    <property type="entry name" value="Peptide/Ni-bd"/>
</dbReference>
<keyword evidence="7" id="KW-1185">Reference proteome</keyword>
<evidence type="ECO:0000256" key="3">
    <source>
        <dbReference type="ARBA" id="ARBA00022448"/>
    </source>
</evidence>
<comment type="subcellular location">
    <subcellularLocation>
        <location evidence="1">Periplasm</location>
    </subcellularLocation>
</comment>
<proteinExistence type="inferred from homology"/>
<dbReference type="CDD" id="cd08503">
    <property type="entry name" value="PBP2_NikA_DppA_OppA_like_17"/>
    <property type="match status" value="1"/>
</dbReference>
<dbReference type="Proteomes" id="UP000045285">
    <property type="component" value="Unassembled WGS sequence"/>
</dbReference>
<dbReference type="Gene3D" id="3.40.190.10">
    <property type="entry name" value="Periplasmic binding protein-like II"/>
    <property type="match status" value="1"/>
</dbReference>
<evidence type="ECO:0000313" key="7">
    <source>
        <dbReference type="Proteomes" id="UP000045285"/>
    </source>
</evidence>
<dbReference type="GO" id="GO:0043190">
    <property type="term" value="C:ATP-binding cassette (ABC) transporter complex"/>
    <property type="evidence" value="ECO:0007669"/>
    <property type="project" value="InterPro"/>
</dbReference>
<dbReference type="PANTHER" id="PTHR30290">
    <property type="entry name" value="PERIPLASMIC BINDING COMPONENT OF ABC TRANSPORTER"/>
    <property type="match status" value="1"/>
</dbReference>
<dbReference type="Gene3D" id="3.10.105.10">
    <property type="entry name" value="Dipeptide-binding Protein, Domain 3"/>
    <property type="match status" value="1"/>
</dbReference>
<reference evidence="7" key="1">
    <citation type="submission" date="2014-08" db="EMBL/GenBank/DDBJ databases">
        <authorList>
            <person name="Moulin L."/>
        </authorList>
    </citation>
    <scope>NUCLEOTIDE SEQUENCE [LARGE SCALE GENOMIC DNA]</scope>
</reference>
<dbReference type="GO" id="GO:0030288">
    <property type="term" value="C:outer membrane-bounded periplasmic space"/>
    <property type="evidence" value="ECO:0007669"/>
    <property type="project" value="UniProtKB-ARBA"/>
</dbReference>